<keyword evidence="3 12" id="KW-0858">Xylan degradation</keyword>
<dbReference type="EMBL" id="JACIEP010000012">
    <property type="protein sequence ID" value="MBB4037250.1"/>
    <property type="molecule type" value="Genomic_DNA"/>
</dbReference>
<proteinExistence type="inferred from homology"/>
<evidence type="ECO:0000313" key="12">
    <source>
        <dbReference type="EMBL" id="MBB4037250.1"/>
    </source>
</evidence>
<dbReference type="SUPFAM" id="SSF51445">
    <property type="entry name" value="(Trans)glycosidases"/>
    <property type="match status" value="1"/>
</dbReference>
<organism evidence="12 13">
    <name type="scientific">Dysgonomonas hofstadii</name>
    <dbReference type="NCBI Taxonomy" id="637886"/>
    <lineage>
        <taxon>Bacteria</taxon>
        <taxon>Pseudomonadati</taxon>
        <taxon>Bacteroidota</taxon>
        <taxon>Bacteroidia</taxon>
        <taxon>Bacteroidales</taxon>
        <taxon>Dysgonomonadaceae</taxon>
        <taxon>Dysgonomonas</taxon>
    </lineage>
</organism>
<dbReference type="InterPro" id="IPR044846">
    <property type="entry name" value="GH10"/>
</dbReference>
<dbReference type="PROSITE" id="PS51257">
    <property type="entry name" value="PROKAR_LIPOPROTEIN"/>
    <property type="match status" value="1"/>
</dbReference>
<dbReference type="RefSeq" id="WP_183308109.1">
    <property type="nucleotide sequence ID" value="NZ_JACIEP010000012.1"/>
</dbReference>
<dbReference type="PRINTS" id="PR00134">
    <property type="entry name" value="GLHYDRLASE10"/>
</dbReference>
<evidence type="ECO:0000256" key="5">
    <source>
        <dbReference type="ARBA" id="ARBA00022801"/>
    </source>
</evidence>
<dbReference type="SMART" id="SM00633">
    <property type="entry name" value="Glyco_10"/>
    <property type="match status" value="1"/>
</dbReference>
<name>A0A840CMN6_9BACT</name>
<keyword evidence="5 9" id="KW-0378">Hydrolase</keyword>
<accession>A0A840CMN6</accession>
<keyword evidence="4 10" id="KW-0732">Signal</keyword>
<evidence type="ECO:0000256" key="6">
    <source>
        <dbReference type="ARBA" id="ARBA00023277"/>
    </source>
</evidence>
<evidence type="ECO:0000256" key="7">
    <source>
        <dbReference type="ARBA" id="ARBA00023295"/>
    </source>
</evidence>
<evidence type="ECO:0000256" key="8">
    <source>
        <dbReference type="ARBA" id="ARBA00023326"/>
    </source>
</evidence>
<dbReference type="PROSITE" id="PS51760">
    <property type="entry name" value="GH10_2"/>
    <property type="match status" value="1"/>
</dbReference>
<dbReference type="PANTHER" id="PTHR31490:SF88">
    <property type="entry name" value="BETA-XYLANASE"/>
    <property type="match status" value="1"/>
</dbReference>
<dbReference type="EC" id="3.2.1.8" evidence="9"/>
<sequence>MKKLLITALFLFTILAVYSCSDNDDNTGEVDKELPTLNIDNLRQSPVKMGAAVNINALKNDADYKNLLIKEVSSITAENVMKMDAMSVSKGVYDFTNADYIVDFAMENNMRVHGHVLIWHQSLPSWVVTFTGDTDGWKAMMKQYIQDVMSHFKGKVTSWDVVNEAILDDGTMRPTIWLEKIGADYIQLAFEYAHEADPSAILFYNEYGQEYSHTKQVAINKLVDELLEKGVPVHGIGLQMHTNIFADETRLKYAVRTAAARNLKVHISELDVAVNPEEDETLKFTDELAKQQQTIYRYATQAMMEVPAENQFGITFWGITDKYSWLTEKHDWGLPFDENFKSKPAYTGILQGLYK</sequence>
<dbReference type="Pfam" id="PF00331">
    <property type="entry name" value="Glyco_hydro_10"/>
    <property type="match status" value="1"/>
</dbReference>
<evidence type="ECO:0000256" key="4">
    <source>
        <dbReference type="ARBA" id="ARBA00022729"/>
    </source>
</evidence>
<feature type="domain" description="GH10" evidence="11">
    <location>
        <begin position="36"/>
        <end position="352"/>
    </location>
</feature>
<keyword evidence="7 9" id="KW-0326">Glycosidase</keyword>
<keyword evidence="13" id="KW-1185">Reference proteome</keyword>
<evidence type="ECO:0000256" key="1">
    <source>
        <dbReference type="ARBA" id="ARBA00000681"/>
    </source>
</evidence>
<evidence type="ECO:0000259" key="11">
    <source>
        <dbReference type="PROSITE" id="PS51760"/>
    </source>
</evidence>
<evidence type="ECO:0000313" key="13">
    <source>
        <dbReference type="Proteomes" id="UP000555103"/>
    </source>
</evidence>
<dbReference type="InterPro" id="IPR017853">
    <property type="entry name" value="GH"/>
</dbReference>
<dbReference type="Proteomes" id="UP000555103">
    <property type="component" value="Unassembled WGS sequence"/>
</dbReference>
<evidence type="ECO:0000256" key="10">
    <source>
        <dbReference type="SAM" id="SignalP"/>
    </source>
</evidence>
<reference evidence="12 13" key="1">
    <citation type="submission" date="2020-08" db="EMBL/GenBank/DDBJ databases">
        <title>Genomic Encyclopedia of Type Strains, Phase IV (KMG-IV): sequencing the most valuable type-strain genomes for metagenomic binning, comparative biology and taxonomic classification.</title>
        <authorList>
            <person name="Goeker M."/>
        </authorList>
    </citation>
    <scope>NUCLEOTIDE SEQUENCE [LARGE SCALE GENOMIC DNA]</scope>
    <source>
        <strain evidence="12 13">DSM 104969</strain>
    </source>
</reference>
<keyword evidence="6 9" id="KW-0119">Carbohydrate metabolism</keyword>
<feature type="signal peptide" evidence="10">
    <location>
        <begin position="1"/>
        <end position="19"/>
    </location>
</feature>
<feature type="chain" id="PRO_5032407958" description="Beta-xylanase" evidence="10">
    <location>
        <begin position="20"/>
        <end position="355"/>
    </location>
</feature>
<evidence type="ECO:0000256" key="3">
    <source>
        <dbReference type="ARBA" id="ARBA00022651"/>
    </source>
</evidence>
<comment type="caution">
    <text evidence="12">The sequence shown here is derived from an EMBL/GenBank/DDBJ whole genome shotgun (WGS) entry which is preliminary data.</text>
</comment>
<dbReference type="PANTHER" id="PTHR31490">
    <property type="entry name" value="GLYCOSYL HYDROLASE"/>
    <property type="match status" value="1"/>
</dbReference>
<keyword evidence="8 9" id="KW-0624">Polysaccharide degradation</keyword>
<dbReference type="GO" id="GO:0045493">
    <property type="term" value="P:xylan catabolic process"/>
    <property type="evidence" value="ECO:0007669"/>
    <property type="project" value="UniProtKB-KW"/>
</dbReference>
<gene>
    <name evidence="12" type="ORF">GGR21_003167</name>
</gene>
<dbReference type="GO" id="GO:0031176">
    <property type="term" value="F:endo-1,4-beta-xylanase activity"/>
    <property type="evidence" value="ECO:0007669"/>
    <property type="project" value="UniProtKB-EC"/>
</dbReference>
<evidence type="ECO:0000256" key="2">
    <source>
        <dbReference type="ARBA" id="ARBA00007495"/>
    </source>
</evidence>
<comment type="catalytic activity">
    <reaction evidence="1 9">
        <text>Endohydrolysis of (1-&gt;4)-beta-D-xylosidic linkages in xylans.</text>
        <dbReference type="EC" id="3.2.1.8"/>
    </reaction>
</comment>
<dbReference type="InterPro" id="IPR001000">
    <property type="entry name" value="GH10_dom"/>
</dbReference>
<evidence type="ECO:0000256" key="9">
    <source>
        <dbReference type="RuleBase" id="RU361174"/>
    </source>
</evidence>
<dbReference type="Gene3D" id="3.20.20.80">
    <property type="entry name" value="Glycosidases"/>
    <property type="match status" value="1"/>
</dbReference>
<comment type="similarity">
    <text evidence="2 9">Belongs to the glycosyl hydrolase 10 (cellulase F) family.</text>
</comment>
<protein>
    <recommendedName>
        <fullName evidence="9">Beta-xylanase</fullName>
        <ecNumber evidence="9">3.2.1.8</ecNumber>
    </recommendedName>
</protein>
<dbReference type="AlphaFoldDB" id="A0A840CMN6"/>